<comment type="subcellular location">
    <subcellularLocation>
        <location evidence="1">Nucleus</location>
    </subcellularLocation>
</comment>
<keyword evidence="4" id="KW-0238">DNA-binding</keyword>
<dbReference type="EMBL" id="NAJN01000151">
    <property type="protein sequence ID" value="TKA78224.1"/>
    <property type="molecule type" value="Genomic_DNA"/>
</dbReference>
<evidence type="ECO:0000256" key="1">
    <source>
        <dbReference type="ARBA" id="ARBA00004123"/>
    </source>
</evidence>
<dbReference type="GO" id="GO:0031261">
    <property type="term" value="C:DNA replication preinitiation complex"/>
    <property type="evidence" value="ECO:0007669"/>
    <property type="project" value="TreeGrafter"/>
</dbReference>
<dbReference type="CDD" id="cd20704">
    <property type="entry name" value="Orc3"/>
    <property type="match status" value="1"/>
</dbReference>
<feature type="domain" description="Origin recognition complex subunit 3 winged helix C-terminal" evidence="7">
    <location>
        <begin position="515"/>
        <end position="585"/>
    </location>
</feature>
<dbReference type="OrthoDB" id="10265211at2759"/>
<evidence type="ECO:0000256" key="3">
    <source>
        <dbReference type="ARBA" id="ARBA00022705"/>
    </source>
</evidence>
<dbReference type="Pfam" id="PF07034">
    <property type="entry name" value="ORC3_N"/>
    <property type="match status" value="1"/>
</dbReference>
<evidence type="ECO:0000313" key="8">
    <source>
        <dbReference type="EMBL" id="TKA78224.1"/>
    </source>
</evidence>
<dbReference type="GO" id="GO:0005664">
    <property type="term" value="C:nuclear origin of replication recognition complex"/>
    <property type="evidence" value="ECO:0007669"/>
    <property type="project" value="InterPro"/>
</dbReference>
<dbReference type="STRING" id="331657.A0A4U0XLQ1"/>
<keyword evidence="5" id="KW-0539">Nucleus</keyword>
<comment type="similarity">
    <text evidence="2">Belongs to the ORC3 family.</text>
</comment>
<feature type="domain" description="Origin recognition complex subunit 3 N-terminal" evidence="6">
    <location>
        <begin position="8"/>
        <end position="267"/>
    </location>
</feature>
<dbReference type="InterPro" id="IPR020795">
    <property type="entry name" value="ORC3"/>
</dbReference>
<evidence type="ECO:0000256" key="4">
    <source>
        <dbReference type="ARBA" id="ARBA00023125"/>
    </source>
</evidence>
<proteinExistence type="inferred from homology"/>
<evidence type="ECO:0000259" key="6">
    <source>
        <dbReference type="Pfam" id="PF07034"/>
    </source>
</evidence>
<gene>
    <name evidence="8" type="ORF">B0A49_02288</name>
</gene>
<sequence length="626" mass="70277">MSASSRPQEVLSKVDAATVESIRAFVTSTSIGQLGLKLPTGLVVAGPSIASHGQFFENLAKALATDARSTCVKLTSDEATNLKNLLKTLIKKATSRNPDLDEDEDEDRDLVRRKGPKLLNYDLQILYNWSKEQSTDRVIVAFQDSEAFDGALLAETVELLHSWLDRIPFVLLFGIATSIENFHDKLPRSAIRCLEGAQFDVVRADEVLEQVFQKTIDNDNIPIWLGPSLCGMLLDRQKDHIQSVRASVDALKYAYMSHFFANPLSMFLQKDVTFKNVPKDHFEAIRNLPSFRRYAEDCLELGEGELVRSMLQDDQSLFEQITQNLTSGQQVMHQIVNTVELLFVIRNHIPRIADLSRSALYVKAVAGELDMQSPIMRDLLLSVKKSSSDVLSALLEDVVALDNKKLSSAVMKLQAQLKRLLDSSQGTSTPLRSEHHLHHSTLRTTVVAQKVELRKQKSNLSKKDSAYSEFLKQFYDLIEIYFSDTLINPKDLFLHEVFLYDLKSPHRDVFMPKPRFAIERALSAPHDYLDCECCVPAGGGLDEATLSSTQPATAILYQLYLESGSLINVSDLWSAFNAILNDDGDFDEAQVMALFQRSLAELKYMGFIKSSRKKADHVAKVAWKGL</sequence>
<keyword evidence="9" id="KW-1185">Reference proteome</keyword>
<comment type="caution">
    <text evidence="8">The sequence shown here is derived from an EMBL/GenBank/DDBJ whole genome shotgun (WGS) entry which is preliminary data.</text>
</comment>
<dbReference type="GO" id="GO:0006270">
    <property type="term" value="P:DNA replication initiation"/>
    <property type="evidence" value="ECO:0007669"/>
    <property type="project" value="TreeGrafter"/>
</dbReference>
<evidence type="ECO:0000313" key="9">
    <source>
        <dbReference type="Proteomes" id="UP000308768"/>
    </source>
</evidence>
<dbReference type="InterPro" id="IPR045667">
    <property type="entry name" value="ORC3_N"/>
</dbReference>
<evidence type="ECO:0008006" key="10">
    <source>
        <dbReference type="Google" id="ProtNLM"/>
    </source>
</evidence>
<accession>A0A4U0XLQ1</accession>
<dbReference type="Pfam" id="PF18137">
    <property type="entry name" value="WHD_ORC"/>
    <property type="match status" value="1"/>
</dbReference>
<evidence type="ECO:0000256" key="2">
    <source>
        <dbReference type="ARBA" id="ARBA00010977"/>
    </source>
</evidence>
<dbReference type="AlphaFoldDB" id="A0A4U0XLQ1"/>
<dbReference type="PANTHER" id="PTHR12748:SF0">
    <property type="entry name" value="ORIGIN RECOGNITION COMPLEX SUBUNIT 3"/>
    <property type="match status" value="1"/>
</dbReference>
<organism evidence="8 9">
    <name type="scientific">Cryomyces minteri</name>
    <dbReference type="NCBI Taxonomy" id="331657"/>
    <lineage>
        <taxon>Eukaryota</taxon>
        <taxon>Fungi</taxon>
        <taxon>Dikarya</taxon>
        <taxon>Ascomycota</taxon>
        <taxon>Pezizomycotina</taxon>
        <taxon>Dothideomycetes</taxon>
        <taxon>Dothideomycetes incertae sedis</taxon>
        <taxon>Cryomyces</taxon>
    </lineage>
</organism>
<dbReference type="GO" id="GO:0005656">
    <property type="term" value="C:nuclear pre-replicative complex"/>
    <property type="evidence" value="ECO:0007669"/>
    <property type="project" value="TreeGrafter"/>
</dbReference>
<dbReference type="InterPro" id="IPR040855">
    <property type="entry name" value="ORC_WH_C"/>
</dbReference>
<protein>
    <recommendedName>
        <fullName evidence="10">Origin recognition complex subunit</fullName>
    </recommendedName>
</protein>
<dbReference type="GO" id="GO:0003688">
    <property type="term" value="F:DNA replication origin binding"/>
    <property type="evidence" value="ECO:0007669"/>
    <property type="project" value="TreeGrafter"/>
</dbReference>
<name>A0A4U0XLQ1_9PEZI</name>
<keyword evidence="3" id="KW-0235">DNA replication</keyword>
<evidence type="ECO:0000256" key="5">
    <source>
        <dbReference type="ARBA" id="ARBA00023242"/>
    </source>
</evidence>
<reference evidence="8 9" key="1">
    <citation type="submission" date="2017-03" db="EMBL/GenBank/DDBJ databases">
        <title>Genomes of endolithic fungi from Antarctica.</title>
        <authorList>
            <person name="Coleine C."/>
            <person name="Masonjones S."/>
            <person name="Stajich J.E."/>
        </authorList>
    </citation>
    <scope>NUCLEOTIDE SEQUENCE [LARGE SCALE GENOMIC DNA]</scope>
    <source>
        <strain evidence="8 9">CCFEE 5187</strain>
    </source>
</reference>
<dbReference type="PANTHER" id="PTHR12748">
    <property type="entry name" value="ORIGIN RECOGNITION COMPLEX SUBUNIT 3"/>
    <property type="match status" value="1"/>
</dbReference>
<dbReference type="Proteomes" id="UP000308768">
    <property type="component" value="Unassembled WGS sequence"/>
</dbReference>
<evidence type="ECO:0000259" key="7">
    <source>
        <dbReference type="Pfam" id="PF18137"/>
    </source>
</evidence>